<dbReference type="OrthoDB" id="1826980at2"/>
<feature type="domain" description="MobA/VirD2-like nuclease" evidence="3">
    <location>
        <begin position="25"/>
        <end position="146"/>
    </location>
</feature>
<dbReference type="PANTHER" id="PTHR43788">
    <property type="entry name" value="DNA2/NAM7 HELICASE FAMILY MEMBER"/>
    <property type="match status" value="1"/>
</dbReference>
<dbReference type="Proteomes" id="UP000436911">
    <property type="component" value="Unassembled WGS sequence"/>
</dbReference>
<dbReference type="AlphaFoldDB" id="A0A368NQV8"/>
<dbReference type="InterPro" id="IPR050534">
    <property type="entry name" value="Coronavir_polyprotein_1ab"/>
</dbReference>
<evidence type="ECO:0000256" key="2">
    <source>
        <dbReference type="ARBA" id="ARBA00022840"/>
    </source>
</evidence>
<dbReference type="Pfam" id="PF13604">
    <property type="entry name" value="AAA_30"/>
    <property type="match status" value="1"/>
</dbReference>
<dbReference type="SUPFAM" id="SSF52540">
    <property type="entry name" value="P-loop containing nucleoside triphosphate hydrolases"/>
    <property type="match status" value="2"/>
</dbReference>
<keyword evidence="1" id="KW-0547">Nucleotide-binding</keyword>
<dbReference type="GeneID" id="60683862"/>
<evidence type="ECO:0000259" key="3">
    <source>
        <dbReference type="Pfam" id="PF03432"/>
    </source>
</evidence>
<keyword evidence="2" id="KW-0067">ATP-binding</keyword>
<dbReference type="PANTHER" id="PTHR43788:SF6">
    <property type="entry name" value="DNA HELICASE B"/>
    <property type="match status" value="1"/>
</dbReference>
<dbReference type="InterPro" id="IPR005094">
    <property type="entry name" value="Endonuclease_MobA/VirD2"/>
</dbReference>
<dbReference type="RefSeq" id="WP_060718575.1">
    <property type="nucleotide sequence ID" value="NZ_JABFNP010000001.1"/>
</dbReference>
<dbReference type="Pfam" id="PF03432">
    <property type="entry name" value="Relaxase"/>
    <property type="match status" value="1"/>
</dbReference>
<proteinExistence type="predicted"/>
<dbReference type="Gene3D" id="3.40.50.300">
    <property type="entry name" value="P-loop containing nucleotide triphosphate hydrolases"/>
    <property type="match status" value="2"/>
</dbReference>
<reference evidence="4 5" key="1">
    <citation type="submission" date="2018-08" db="EMBL/GenBank/DDBJ databases">
        <title>Genome sequencing of Agrobacterium vitis strain ICMP 10754.</title>
        <authorList>
            <person name="Visnovsky S.B."/>
            <person name="Pitman A.R."/>
        </authorList>
    </citation>
    <scope>NUCLEOTIDE SEQUENCE [LARGE SCALE GENOMIC DNA]</scope>
    <source>
        <strain evidence="4 5">ICMP 10754</strain>
    </source>
</reference>
<protein>
    <submittedName>
        <fullName evidence="4">Conjugal transfer protein TraA</fullName>
    </submittedName>
</protein>
<dbReference type="EMBL" id="QUSG01000003">
    <property type="protein sequence ID" value="KAA3529749.1"/>
    <property type="molecule type" value="Genomic_DNA"/>
</dbReference>
<dbReference type="GO" id="GO:0005524">
    <property type="term" value="F:ATP binding"/>
    <property type="evidence" value="ECO:0007669"/>
    <property type="project" value="UniProtKB-KW"/>
</dbReference>
<gene>
    <name evidence="4" type="ORF">DXT89_08580</name>
</gene>
<organism evidence="4 5">
    <name type="scientific">Agrobacterium vitis</name>
    <name type="common">Rhizobium vitis</name>
    <dbReference type="NCBI Taxonomy" id="373"/>
    <lineage>
        <taxon>Bacteria</taxon>
        <taxon>Pseudomonadati</taxon>
        <taxon>Pseudomonadota</taxon>
        <taxon>Alphaproteobacteria</taxon>
        <taxon>Hyphomicrobiales</taxon>
        <taxon>Rhizobiaceae</taxon>
        <taxon>Rhizobium/Agrobacterium group</taxon>
        <taxon>Agrobacterium</taxon>
    </lineage>
</organism>
<dbReference type="Gene3D" id="2.30.30.940">
    <property type="match status" value="1"/>
</dbReference>
<accession>A0A368NQV8</accession>
<dbReference type="CDD" id="cd17933">
    <property type="entry name" value="DEXSc_RecD-like"/>
    <property type="match status" value="1"/>
</dbReference>
<evidence type="ECO:0000313" key="5">
    <source>
        <dbReference type="Proteomes" id="UP000436911"/>
    </source>
</evidence>
<dbReference type="CDD" id="cd18809">
    <property type="entry name" value="SF1_C_RecD"/>
    <property type="match status" value="1"/>
</dbReference>
<comment type="caution">
    <text evidence="4">The sequence shown here is derived from an EMBL/GenBank/DDBJ whole genome shotgun (WGS) entry which is preliminary data.</text>
</comment>
<evidence type="ECO:0000256" key="1">
    <source>
        <dbReference type="ARBA" id="ARBA00022741"/>
    </source>
</evidence>
<name>A0A368NQV8_AGRVI</name>
<dbReference type="InterPro" id="IPR027417">
    <property type="entry name" value="P-loop_NTPase"/>
</dbReference>
<dbReference type="GO" id="GO:0003678">
    <property type="term" value="F:DNA helicase activity"/>
    <property type="evidence" value="ECO:0007669"/>
    <property type="project" value="UniProtKB-ARBA"/>
</dbReference>
<sequence>MILEGNERGFGAELARHLLNTRDNDHVTVHAVEGFIADDLAGAFAESEAIAQGTQCRKYLFSVSLNPPPGAKVTVEEFEDAIGRIEAKLGLAGQPRAIIFHEKHGRRHAHCVWSRIDPAHMRAINMAHSKRKLMDISITLYRDHGWSMPEGFLDHARRDPLNYSRAEAGQAKRAAHDPAAIKALFKKCWEQSDSRAGFAAALWTEGYCLAHGDQRGFVAVDADGKIWSLSRWCGVKPKDLRARLGEPNDLPSVEDAVKLFEGLPLADPKTKVIPTSREFAESLQRLVESQRQERDALIAAQERRLVAETLARKARMPRGLRAAWARLNGSYERLLGELAREAAACATRDRAERQELIDRHLADRRLLESRKNALDLSKALDEIFLEAVRPDRRQRLLLPNDAAPFTRAQLAEKPDLILMHLSHKKASFRDLDIKRALTEFIDDPLLLRSAIDTALVSPELVRLENGDFTTRDYRDTGQKLETDAKAMAASGGFAVGAHHIEQSMQEQDKRLQDRFGALLSDEQRTALRQILGDDKFSCVVGLAGSGKSVMLETAHNAWTRQGIRVHGAALSGKAAEGLRNASGIESRTLASLETSWKNGYEPIAKGDVLVIDEAGMVGTRQMMRITTKLRKVGAKLVLIGDPGQLQPIEAGAPFRDLIESHGAARLEQIHRQKEAWQRHASRDLAEGRIQEALKAYDADACVHRSAGQEAALTALLEDYIKDREMGGPSSTQLAFAHRRKDVFALNQAIRRALRLSADMERDTIFATETGPRAFAPGDRIVFTRNDKELDVKNGMLGTVETADANHIAVRLDGDTTRRVTIDPDRYRHFDHGYAVTIHKSQGATVDHSYVLASRSMDEPLTYVAMTRHRDTLRLYLNQEDQPDWSTLANTEPRPRIIRARRFEQS</sequence>
<evidence type="ECO:0000313" key="4">
    <source>
        <dbReference type="EMBL" id="KAA3529749.1"/>
    </source>
</evidence>